<dbReference type="InterPro" id="IPR018996">
    <property type="entry name" value="Man1/Src1-like_C"/>
</dbReference>
<evidence type="ECO:0000313" key="9">
    <source>
        <dbReference type="EMBL" id="EZG82328.1"/>
    </source>
</evidence>
<evidence type="ECO:0000313" key="10">
    <source>
        <dbReference type="Proteomes" id="UP000019763"/>
    </source>
</evidence>
<keyword evidence="10" id="KW-1185">Reference proteome</keyword>
<dbReference type="AlphaFoldDB" id="A0A023BC90"/>
<dbReference type="EMBL" id="AFNH02000122">
    <property type="protein sequence ID" value="EZG82328.1"/>
    <property type="molecule type" value="Genomic_DNA"/>
</dbReference>
<keyword evidence="2 6" id="KW-0812">Transmembrane</keyword>
<dbReference type="RefSeq" id="XP_011129011.1">
    <property type="nucleotide sequence ID" value="XM_011130709.1"/>
</dbReference>
<keyword evidence="5" id="KW-0539">Nucleus</keyword>
<accession>A0A023BC90</accession>
<dbReference type="VEuPathDB" id="CryptoDB:GNI_016760"/>
<evidence type="ECO:0000259" key="8">
    <source>
        <dbReference type="Pfam" id="PF09402"/>
    </source>
</evidence>
<comment type="subcellular location">
    <subcellularLocation>
        <location evidence="1">Nucleus membrane</location>
    </subcellularLocation>
</comment>
<keyword evidence="3 6" id="KW-1133">Transmembrane helix</keyword>
<dbReference type="Proteomes" id="UP000019763">
    <property type="component" value="Unassembled WGS sequence"/>
</dbReference>
<feature type="signal peptide" evidence="7">
    <location>
        <begin position="1"/>
        <end position="18"/>
    </location>
</feature>
<keyword evidence="7" id="KW-0732">Signal</keyword>
<evidence type="ECO:0000256" key="2">
    <source>
        <dbReference type="ARBA" id="ARBA00022692"/>
    </source>
</evidence>
<organism evidence="9 10">
    <name type="scientific">Gregarina niphandrodes</name>
    <name type="common">Septate eugregarine</name>
    <dbReference type="NCBI Taxonomy" id="110365"/>
    <lineage>
        <taxon>Eukaryota</taxon>
        <taxon>Sar</taxon>
        <taxon>Alveolata</taxon>
        <taxon>Apicomplexa</taxon>
        <taxon>Conoidasida</taxon>
        <taxon>Gregarinasina</taxon>
        <taxon>Eugregarinorida</taxon>
        <taxon>Gregarinidae</taxon>
        <taxon>Gregarina</taxon>
    </lineage>
</organism>
<gene>
    <name evidence="9" type="ORF">GNI_016760</name>
</gene>
<evidence type="ECO:0000256" key="5">
    <source>
        <dbReference type="ARBA" id="ARBA00023242"/>
    </source>
</evidence>
<feature type="transmembrane region" description="Helical" evidence="6">
    <location>
        <begin position="193"/>
        <end position="213"/>
    </location>
</feature>
<feature type="chain" id="PRO_5001511702" evidence="7">
    <location>
        <begin position="19"/>
        <end position="225"/>
    </location>
</feature>
<dbReference type="GO" id="GO:0031965">
    <property type="term" value="C:nuclear membrane"/>
    <property type="evidence" value="ECO:0007669"/>
    <property type="project" value="UniProtKB-SubCell"/>
</dbReference>
<evidence type="ECO:0000256" key="4">
    <source>
        <dbReference type="ARBA" id="ARBA00023136"/>
    </source>
</evidence>
<evidence type="ECO:0000256" key="7">
    <source>
        <dbReference type="SAM" id="SignalP"/>
    </source>
</evidence>
<sequence length="225" mass="25401">MVAVLATFAVFLWHPMSGTVDLINTRPPPVPPFCSSKRNAYDPMDCVQCPKDAICFNSKAECPTYFSLEKSVLNDWRCVNHKEELERLADEGLKRVVAHLRKVEVAVPCGQTVSMPASRRDVIDLFEEQIVPLMPTRDRTQLGLREGLLQLYLRELVDEIKMKELYLEQQGSLRVTLASVRSSDRTICVIRRYSVPLVAAVIGTSFFAAYFYLKASGHKCTGQKS</sequence>
<dbReference type="GeneID" id="22910875"/>
<proteinExistence type="predicted"/>
<dbReference type="Pfam" id="PF09402">
    <property type="entry name" value="MSC"/>
    <property type="match status" value="1"/>
</dbReference>
<feature type="domain" description="Man1/Src1-like C-terminal" evidence="8">
    <location>
        <begin position="39"/>
        <end position="157"/>
    </location>
</feature>
<evidence type="ECO:0000256" key="6">
    <source>
        <dbReference type="SAM" id="Phobius"/>
    </source>
</evidence>
<reference evidence="9" key="1">
    <citation type="submission" date="2013-12" db="EMBL/GenBank/DDBJ databases">
        <authorList>
            <person name="Omoto C.K."/>
            <person name="Sibley D."/>
            <person name="Venepally P."/>
            <person name="Hadjithomas M."/>
            <person name="Karamycheva S."/>
            <person name="Brunk B."/>
            <person name="Roos D."/>
            <person name="Caler E."/>
            <person name="Lorenzi H."/>
        </authorList>
    </citation>
    <scope>NUCLEOTIDE SEQUENCE</scope>
</reference>
<comment type="caution">
    <text evidence="9">The sequence shown here is derived from an EMBL/GenBank/DDBJ whole genome shotgun (WGS) entry which is preliminary data.</text>
</comment>
<evidence type="ECO:0000256" key="3">
    <source>
        <dbReference type="ARBA" id="ARBA00022989"/>
    </source>
</evidence>
<evidence type="ECO:0000256" key="1">
    <source>
        <dbReference type="ARBA" id="ARBA00004126"/>
    </source>
</evidence>
<keyword evidence="4 6" id="KW-0472">Membrane</keyword>
<protein>
    <submittedName>
        <fullName evidence="9">Man1-Src1p-carboxy-terminal domain protein</fullName>
    </submittedName>
</protein>
<name>A0A023BC90_GRENI</name>